<feature type="transmembrane region" description="Helical" evidence="7">
    <location>
        <begin position="42"/>
        <end position="62"/>
    </location>
</feature>
<dbReference type="PANTHER" id="PTHR24421:SF63">
    <property type="entry name" value="SENSOR HISTIDINE KINASE DESK"/>
    <property type="match status" value="1"/>
</dbReference>
<dbReference type="SUPFAM" id="SSF55874">
    <property type="entry name" value="ATPase domain of HSP90 chaperone/DNA topoisomerase II/histidine kinase"/>
    <property type="match status" value="1"/>
</dbReference>
<dbReference type="GO" id="GO:0004673">
    <property type="term" value="F:protein histidine kinase activity"/>
    <property type="evidence" value="ECO:0007669"/>
    <property type="project" value="UniProtKB-EC"/>
</dbReference>
<feature type="transmembrane region" description="Helical" evidence="7">
    <location>
        <begin position="17"/>
        <end position="35"/>
    </location>
</feature>
<keyword evidence="7" id="KW-1133">Transmembrane helix</keyword>
<dbReference type="EMBL" id="JAUSTU010000011">
    <property type="protein sequence ID" value="MDQ0156200.1"/>
    <property type="molecule type" value="Genomic_DNA"/>
</dbReference>
<keyword evidence="3 9" id="KW-0808">Transferase</keyword>
<dbReference type="Pfam" id="PF23540">
    <property type="entry name" value="DesK_N"/>
    <property type="match status" value="1"/>
</dbReference>
<accession>A0ABT9V5H2</accession>
<gene>
    <name evidence="9" type="ORF">J2S07_002519</name>
</gene>
<keyword evidence="7" id="KW-0472">Membrane</keyword>
<feature type="transmembrane region" description="Helical" evidence="7">
    <location>
        <begin position="136"/>
        <end position="155"/>
    </location>
</feature>
<proteinExistence type="predicted"/>
<dbReference type="CDD" id="cd16917">
    <property type="entry name" value="HATPase_UhpB-NarQ-NarX-like"/>
    <property type="match status" value="1"/>
</dbReference>
<dbReference type="InterPro" id="IPR011712">
    <property type="entry name" value="Sig_transdc_His_kin_sub3_dim/P"/>
</dbReference>
<reference evidence="9 10" key="1">
    <citation type="submission" date="2023-07" db="EMBL/GenBank/DDBJ databases">
        <title>Genomic Encyclopedia of Type Strains, Phase IV (KMG-IV): sequencing the most valuable type-strain genomes for metagenomic binning, comparative biology and taxonomic classification.</title>
        <authorList>
            <person name="Goeker M."/>
        </authorList>
    </citation>
    <scope>NUCLEOTIDE SEQUENCE [LARGE SCALE GENOMIC DNA]</scope>
    <source>
        <strain evidence="9 10">DSM 23948</strain>
    </source>
</reference>
<protein>
    <recommendedName>
        <fullName evidence="2">histidine kinase</fullName>
        <ecNumber evidence="2">2.7.13.3</ecNumber>
    </recommendedName>
</protein>
<sequence length="380" mass="43218">MAADRKRFEIFPRRYGFFPYIFLVYLFMPAYYMSFAEGWKKGVGICLLLIFLITYRQLYTILESKRHYTFWLAVQVGIILILSIFYNMNNLFLGFFSAHFIGYYSEKKKFLTALTIFGIVIVLPLAHYIINNIFSSNMFYLVPFIIIMLITPFGIRSMNSRMELEMKLDQANEQIKELVKREERMRIARDLHDTLGHTLSLLTLKSQLVAKLALKDPERASHEAKEMERTSRSALAQVRELVSDMRTITVAEELVEAQAILKAAGISFHLSGDTALKDTPHLTQNILSMCLKEAVTNVVKHSGANHCFVTLRQLEGEVTMTIEDDGKGMPTQESHGNGLKGMGERLELIDGTLQLSTNKGTKLVISVPIIVKEREAGVVS</sequence>
<dbReference type="SMART" id="SM00387">
    <property type="entry name" value="HATPase_c"/>
    <property type="match status" value="1"/>
</dbReference>
<feature type="transmembrane region" description="Helical" evidence="7">
    <location>
        <begin position="68"/>
        <end position="89"/>
    </location>
</feature>
<dbReference type="Proteomes" id="UP001231362">
    <property type="component" value="Unassembled WGS sequence"/>
</dbReference>
<feature type="coiled-coil region" evidence="6">
    <location>
        <begin position="161"/>
        <end position="188"/>
    </location>
</feature>
<evidence type="ECO:0000313" key="9">
    <source>
        <dbReference type="EMBL" id="MDQ0156200.1"/>
    </source>
</evidence>
<dbReference type="Gene3D" id="1.20.5.1930">
    <property type="match status" value="1"/>
</dbReference>
<dbReference type="Gene3D" id="3.30.565.10">
    <property type="entry name" value="Histidine kinase-like ATPase, C-terminal domain"/>
    <property type="match status" value="1"/>
</dbReference>
<feature type="transmembrane region" description="Helical" evidence="7">
    <location>
        <begin position="110"/>
        <end position="130"/>
    </location>
</feature>
<keyword evidence="6" id="KW-0175">Coiled coil</keyword>
<dbReference type="InterPro" id="IPR050482">
    <property type="entry name" value="Sensor_HK_TwoCompSys"/>
</dbReference>
<dbReference type="EC" id="2.7.13.3" evidence="2"/>
<dbReference type="InterPro" id="IPR003594">
    <property type="entry name" value="HATPase_dom"/>
</dbReference>
<keyword evidence="5" id="KW-0902">Two-component regulatory system</keyword>
<organism evidence="9 10">
    <name type="scientific">Anoxybacillus andreesenii</name>
    <dbReference type="NCBI Taxonomy" id="1325932"/>
    <lineage>
        <taxon>Bacteria</taxon>
        <taxon>Bacillati</taxon>
        <taxon>Bacillota</taxon>
        <taxon>Bacilli</taxon>
        <taxon>Bacillales</taxon>
        <taxon>Anoxybacillaceae</taxon>
        <taxon>Anoxybacillus</taxon>
    </lineage>
</organism>
<evidence type="ECO:0000256" key="1">
    <source>
        <dbReference type="ARBA" id="ARBA00000085"/>
    </source>
</evidence>
<dbReference type="PANTHER" id="PTHR24421">
    <property type="entry name" value="NITRATE/NITRITE SENSOR PROTEIN NARX-RELATED"/>
    <property type="match status" value="1"/>
</dbReference>
<dbReference type="Pfam" id="PF07730">
    <property type="entry name" value="HisKA_3"/>
    <property type="match status" value="1"/>
</dbReference>
<keyword evidence="4 9" id="KW-0418">Kinase</keyword>
<evidence type="ECO:0000256" key="3">
    <source>
        <dbReference type="ARBA" id="ARBA00022679"/>
    </source>
</evidence>
<dbReference type="InterPro" id="IPR036890">
    <property type="entry name" value="HATPase_C_sf"/>
</dbReference>
<feature type="domain" description="Histidine kinase/HSP90-like ATPase" evidence="8">
    <location>
        <begin position="282"/>
        <end position="371"/>
    </location>
</feature>
<dbReference type="RefSeq" id="WP_307150723.1">
    <property type="nucleotide sequence ID" value="NZ_JAUSTU010000011.1"/>
</dbReference>
<evidence type="ECO:0000256" key="5">
    <source>
        <dbReference type="ARBA" id="ARBA00023012"/>
    </source>
</evidence>
<evidence type="ECO:0000256" key="4">
    <source>
        <dbReference type="ARBA" id="ARBA00022777"/>
    </source>
</evidence>
<comment type="caution">
    <text evidence="9">The sequence shown here is derived from an EMBL/GenBank/DDBJ whole genome shotgun (WGS) entry which is preliminary data.</text>
</comment>
<evidence type="ECO:0000256" key="2">
    <source>
        <dbReference type="ARBA" id="ARBA00012438"/>
    </source>
</evidence>
<comment type="catalytic activity">
    <reaction evidence="1">
        <text>ATP + protein L-histidine = ADP + protein N-phospho-L-histidine.</text>
        <dbReference type="EC" id="2.7.13.3"/>
    </reaction>
</comment>
<keyword evidence="10" id="KW-1185">Reference proteome</keyword>
<evidence type="ECO:0000256" key="6">
    <source>
        <dbReference type="SAM" id="Coils"/>
    </source>
</evidence>
<evidence type="ECO:0000256" key="7">
    <source>
        <dbReference type="SAM" id="Phobius"/>
    </source>
</evidence>
<keyword evidence="7" id="KW-0812">Transmembrane</keyword>
<dbReference type="Pfam" id="PF02518">
    <property type="entry name" value="HATPase_c"/>
    <property type="match status" value="1"/>
</dbReference>
<evidence type="ECO:0000313" key="10">
    <source>
        <dbReference type="Proteomes" id="UP001231362"/>
    </source>
</evidence>
<dbReference type="InterPro" id="IPR056374">
    <property type="entry name" value="DesK/YvfT_N"/>
</dbReference>
<name>A0ABT9V5H2_9BACL</name>
<evidence type="ECO:0000259" key="8">
    <source>
        <dbReference type="SMART" id="SM00387"/>
    </source>
</evidence>